<keyword evidence="7 9" id="KW-0472">Membrane</keyword>
<comment type="caution">
    <text evidence="10">The sequence shown here is derived from an EMBL/GenBank/DDBJ whole genome shotgun (WGS) entry which is preliminary data.</text>
</comment>
<reference evidence="10 11" key="1">
    <citation type="submission" date="2022-07" db="EMBL/GenBank/DDBJ databases">
        <title>Photobacterium pectinilyticum sp. nov., a marine bacterium isolated from surface seawater of Qingdao offshore.</title>
        <authorList>
            <person name="Wang X."/>
        </authorList>
    </citation>
    <scope>NUCLEOTIDE SEQUENCE [LARGE SCALE GENOMIC DNA]</scope>
    <source>
        <strain evidence="10 11">ZSDE20</strain>
    </source>
</reference>
<dbReference type="InterPro" id="IPR048279">
    <property type="entry name" value="MdtK-like"/>
</dbReference>
<dbReference type="PANTHER" id="PTHR43549">
    <property type="entry name" value="MULTIDRUG RESISTANCE PROTEIN YPNP-RELATED"/>
    <property type="match status" value="1"/>
</dbReference>
<evidence type="ECO:0000256" key="5">
    <source>
        <dbReference type="ARBA" id="ARBA00022692"/>
    </source>
</evidence>
<dbReference type="Pfam" id="PF01554">
    <property type="entry name" value="MatE"/>
    <property type="match status" value="2"/>
</dbReference>
<proteinExistence type="predicted"/>
<name>A0ABT1MWN1_9GAMM</name>
<evidence type="ECO:0000256" key="8">
    <source>
        <dbReference type="ARBA" id="ARBA00030855"/>
    </source>
</evidence>
<evidence type="ECO:0000256" key="7">
    <source>
        <dbReference type="ARBA" id="ARBA00023136"/>
    </source>
</evidence>
<dbReference type="InterPro" id="IPR002528">
    <property type="entry name" value="MATE_fam"/>
</dbReference>
<comment type="subcellular location">
    <subcellularLocation>
        <location evidence="1">Cell inner membrane</location>
        <topology evidence="1">Multi-pass membrane protein</topology>
    </subcellularLocation>
</comment>
<dbReference type="Proteomes" id="UP001524460">
    <property type="component" value="Unassembled WGS sequence"/>
</dbReference>
<feature type="transmembrane region" description="Helical" evidence="9">
    <location>
        <begin position="58"/>
        <end position="82"/>
    </location>
</feature>
<feature type="transmembrane region" description="Helical" evidence="9">
    <location>
        <begin position="356"/>
        <end position="374"/>
    </location>
</feature>
<feature type="transmembrane region" description="Helical" evidence="9">
    <location>
        <begin position="281"/>
        <end position="302"/>
    </location>
</feature>
<keyword evidence="3" id="KW-0813">Transport</keyword>
<dbReference type="InterPro" id="IPR052031">
    <property type="entry name" value="Membrane_Transporter-Flippase"/>
</dbReference>
<evidence type="ECO:0000313" key="10">
    <source>
        <dbReference type="EMBL" id="MCQ1056896.1"/>
    </source>
</evidence>
<sequence length="450" mass="48464">MPPKPQPHSSGISLGRQLFDMTWPMLFGVLSLMSFQLVDSAFIGQLGVLPLAAQGFTLPMQMVIIGLQVGLGIATTSLISRVLGSGDYQRAKQLGGLVVITGAISVLLICLLIWFSRHGILQLLSAPADVYPVIDSYWPAWLASSWCGAMLYFAYSLCRANGNTMLPGIMMVVTSLLNMVLDPLFIFTFDMGLVGAAWATVVAFSVGMIAVFPKVIQRHWLSFDWKGLDILASVNELVNIMAPAMLSQLLPPLSSMLATKLVAGFGAATVAAWALGSRLEFFSIVIILALTMSMPPMVGRWLGKGEIGKIKSLVSLSVKFVLVWQFAIAVILYMVLSPLTSLLTSESAVGDILSLHLTWVPLSLGPLGICMLMVSICNALTMPMRALVISALRLFVCFLPLLWLGAQYGGIQGLFIGAMIGNVLAGITAWNCYQRGMRAVEAKFASTASY</sequence>
<dbReference type="EMBL" id="JANEYT010000003">
    <property type="protein sequence ID" value="MCQ1056896.1"/>
    <property type="molecule type" value="Genomic_DNA"/>
</dbReference>
<feature type="transmembrane region" description="Helical" evidence="9">
    <location>
        <begin position="314"/>
        <end position="336"/>
    </location>
</feature>
<feature type="transmembrane region" description="Helical" evidence="9">
    <location>
        <begin position="21"/>
        <end position="38"/>
    </location>
</feature>
<evidence type="ECO:0000256" key="1">
    <source>
        <dbReference type="ARBA" id="ARBA00004429"/>
    </source>
</evidence>
<feature type="transmembrane region" description="Helical" evidence="9">
    <location>
        <begin position="136"/>
        <end position="157"/>
    </location>
</feature>
<dbReference type="PANTHER" id="PTHR43549:SF3">
    <property type="entry name" value="MULTIDRUG RESISTANCE PROTEIN YPNP-RELATED"/>
    <property type="match status" value="1"/>
</dbReference>
<gene>
    <name evidence="10" type="ORF">NHN17_02270</name>
</gene>
<feature type="transmembrane region" description="Helical" evidence="9">
    <location>
        <begin position="195"/>
        <end position="216"/>
    </location>
</feature>
<evidence type="ECO:0000256" key="2">
    <source>
        <dbReference type="ARBA" id="ARBA00013489"/>
    </source>
</evidence>
<dbReference type="PIRSF" id="PIRSF006603">
    <property type="entry name" value="DinF"/>
    <property type="match status" value="1"/>
</dbReference>
<feature type="transmembrane region" description="Helical" evidence="9">
    <location>
        <begin position="169"/>
        <end position="189"/>
    </location>
</feature>
<evidence type="ECO:0000256" key="4">
    <source>
        <dbReference type="ARBA" id="ARBA00022475"/>
    </source>
</evidence>
<keyword evidence="11" id="KW-1185">Reference proteome</keyword>
<feature type="transmembrane region" description="Helical" evidence="9">
    <location>
        <begin position="411"/>
        <end position="433"/>
    </location>
</feature>
<feature type="transmembrane region" description="Helical" evidence="9">
    <location>
        <begin position="94"/>
        <end position="116"/>
    </location>
</feature>
<accession>A0ABT1MWN1</accession>
<dbReference type="NCBIfam" id="TIGR00797">
    <property type="entry name" value="matE"/>
    <property type="match status" value="1"/>
</dbReference>
<evidence type="ECO:0000313" key="11">
    <source>
        <dbReference type="Proteomes" id="UP001524460"/>
    </source>
</evidence>
<organism evidence="10 11">
    <name type="scientific">Photobacterium pectinilyticum</name>
    <dbReference type="NCBI Taxonomy" id="2906793"/>
    <lineage>
        <taxon>Bacteria</taxon>
        <taxon>Pseudomonadati</taxon>
        <taxon>Pseudomonadota</taxon>
        <taxon>Gammaproteobacteria</taxon>
        <taxon>Vibrionales</taxon>
        <taxon>Vibrionaceae</taxon>
        <taxon>Photobacterium</taxon>
    </lineage>
</organism>
<feature type="transmembrane region" description="Helical" evidence="9">
    <location>
        <begin position="386"/>
        <end position="405"/>
    </location>
</feature>
<protein>
    <recommendedName>
        <fullName evidence="2">Multidrug resistance protein NorM</fullName>
    </recommendedName>
    <alternativeName>
        <fullName evidence="8">Na(+)/drug antiporter</fullName>
    </alternativeName>
</protein>
<keyword evidence="5 9" id="KW-0812">Transmembrane</keyword>
<feature type="transmembrane region" description="Helical" evidence="9">
    <location>
        <begin position="257"/>
        <end position="275"/>
    </location>
</feature>
<evidence type="ECO:0000256" key="3">
    <source>
        <dbReference type="ARBA" id="ARBA00022448"/>
    </source>
</evidence>
<evidence type="ECO:0000256" key="6">
    <source>
        <dbReference type="ARBA" id="ARBA00022989"/>
    </source>
</evidence>
<evidence type="ECO:0000256" key="9">
    <source>
        <dbReference type="SAM" id="Phobius"/>
    </source>
</evidence>
<keyword evidence="4" id="KW-1003">Cell membrane</keyword>
<keyword evidence="6 9" id="KW-1133">Transmembrane helix</keyword>